<proteinExistence type="predicted"/>
<dbReference type="Pfam" id="PF08812">
    <property type="entry name" value="YtxC"/>
    <property type="match status" value="1"/>
</dbReference>
<evidence type="ECO:0008006" key="3">
    <source>
        <dbReference type="Google" id="ProtNLM"/>
    </source>
</evidence>
<dbReference type="Proteomes" id="UP000216013">
    <property type="component" value="Unassembled WGS sequence"/>
</dbReference>
<comment type="caution">
    <text evidence="1">The sequence shown here is derived from an EMBL/GenBank/DDBJ whole genome shotgun (WGS) entry which is preliminary data.</text>
</comment>
<dbReference type="InterPro" id="IPR014199">
    <property type="entry name" value="Spore_YtxC"/>
</dbReference>
<dbReference type="AlphaFoldDB" id="A0A268AC58"/>
<sequence>MRKVFIKSKKEMDTFCSCLALLDGTKQVYVDEDDRWGYEATIHDGYHRRIAIALVETFLHHRETEWIEQIVKEVYYYKDEEAIKRIAELTHTILVGDMYEEEKEPSLPRQQITQIFQEIAAKHIRIFYDAVIQFRSTAYREALMDVVGHAIDEYKREEEYQLYVESLREYVGKKPIGTDEIHVIQGRDFSFYKEDGTCYSAEEITSLADEEPLFLAGIGKQEKNLTPLIAMSPRQIYLYGDYPSEPKTLTVINVFQERATYLPLHQFPFSRY</sequence>
<evidence type="ECO:0000313" key="1">
    <source>
        <dbReference type="EMBL" id="PAD21700.1"/>
    </source>
</evidence>
<name>A0A268AC58_9BACI</name>
<protein>
    <recommendedName>
        <fullName evidence="3">Sporulation protein YtxC</fullName>
    </recommendedName>
</protein>
<gene>
    <name evidence="1" type="ORF">CHH64_07695</name>
</gene>
<dbReference type="EMBL" id="NPBV01000008">
    <property type="protein sequence ID" value="PAD21700.1"/>
    <property type="molecule type" value="Genomic_DNA"/>
</dbReference>
<dbReference type="OrthoDB" id="2986513at2"/>
<accession>A0A268AC58</accession>
<evidence type="ECO:0000313" key="2">
    <source>
        <dbReference type="Proteomes" id="UP000216013"/>
    </source>
</evidence>
<reference evidence="1 2" key="1">
    <citation type="submission" date="2017-07" db="EMBL/GenBank/DDBJ databases">
        <title>Isolation and whole genome analysis of endospore-forming bacteria from heroin.</title>
        <authorList>
            <person name="Kalinowski J."/>
            <person name="Ahrens B."/>
            <person name="Al-Dilaimi A."/>
            <person name="Winkler A."/>
            <person name="Wibberg D."/>
            <person name="Schleenbecker U."/>
            <person name="Ruckert C."/>
            <person name="Wolfel R."/>
            <person name="Grass G."/>
        </authorList>
    </citation>
    <scope>NUCLEOTIDE SEQUENCE [LARGE SCALE GENOMIC DNA]</scope>
    <source>
        <strain evidence="1 2">7528</strain>
    </source>
</reference>
<organism evidence="1 2">
    <name type="scientific">Terribacillus saccharophilus</name>
    <dbReference type="NCBI Taxonomy" id="361277"/>
    <lineage>
        <taxon>Bacteria</taxon>
        <taxon>Bacillati</taxon>
        <taxon>Bacillota</taxon>
        <taxon>Bacilli</taxon>
        <taxon>Bacillales</taxon>
        <taxon>Bacillaceae</taxon>
        <taxon>Terribacillus</taxon>
    </lineage>
</organism>